<dbReference type="AlphaFoldDB" id="A0A4P2QSA0"/>
<reference evidence="1 3" key="1">
    <citation type="submission" date="2015-09" db="EMBL/GenBank/DDBJ databases">
        <title>Sorangium comparison.</title>
        <authorList>
            <person name="Zaburannyi N."/>
            <person name="Bunk B."/>
            <person name="Overmann J."/>
            <person name="Mueller R."/>
        </authorList>
    </citation>
    <scope>NUCLEOTIDE SEQUENCE [LARGE SCALE GENOMIC DNA]</scope>
    <source>
        <strain evidence="1 3">So ce836</strain>
    </source>
</reference>
<dbReference type="EMBL" id="CP012672">
    <property type="protein sequence ID" value="AUX33206.1"/>
    <property type="molecule type" value="Genomic_DNA"/>
</dbReference>
<dbReference type="EMBL" id="CP012672">
    <property type="protein sequence ID" value="AUX33149.1"/>
    <property type="molecule type" value="Genomic_DNA"/>
</dbReference>
<gene>
    <name evidence="1" type="ORF">SOCE836_053030</name>
    <name evidence="2" type="ORF">SOCE836_053600</name>
</gene>
<protein>
    <submittedName>
        <fullName evidence="1">Uncharacterized protein</fullName>
    </submittedName>
</protein>
<sequence length="96" mass="9868">MQFIRVNCTGSATVSGNPRAVAFGRELCVRRGASGAAAIVASSPNGTLTVRDTELNTTNIAFNVDSSGNLLVQVTGTASDTITWRANLRASPTGAI</sequence>
<evidence type="ECO:0000313" key="1">
    <source>
        <dbReference type="EMBL" id="AUX33149.1"/>
    </source>
</evidence>
<name>A0A4P2QSA0_SORCE</name>
<proteinExistence type="predicted"/>
<accession>A0A4P2QSA0</accession>
<organism evidence="1 3">
    <name type="scientific">Sorangium cellulosum</name>
    <name type="common">Polyangium cellulosum</name>
    <dbReference type="NCBI Taxonomy" id="56"/>
    <lineage>
        <taxon>Bacteria</taxon>
        <taxon>Pseudomonadati</taxon>
        <taxon>Myxococcota</taxon>
        <taxon>Polyangia</taxon>
        <taxon>Polyangiales</taxon>
        <taxon>Polyangiaceae</taxon>
        <taxon>Sorangium</taxon>
    </lineage>
</organism>
<dbReference type="Proteomes" id="UP000295497">
    <property type="component" value="Chromosome"/>
</dbReference>
<evidence type="ECO:0000313" key="2">
    <source>
        <dbReference type="EMBL" id="AUX33206.1"/>
    </source>
</evidence>
<evidence type="ECO:0000313" key="3">
    <source>
        <dbReference type="Proteomes" id="UP000295497"/>
    </source>
</evidence>